<name>A0ABW4LX08_9BACI</name>
<keyword evidence="3" id="KW-1185">Reference proteome</keyword>
<gene>
    <name evidence="2" type="ORF">ACFSCX_23400</name>
</gene>
<dbReference type="EMBL" id="JBHUEM010000055">
    <property type="protein sequence ID" value="MFD1739431.1"/>
    <property type="molecule type" value="Genomic_DNA"/>
</dbReference>
<protein>
    <recommendedName>
        <fullName evidence="4">Carbon monoxide dehydrogenase</fullName>
    </recommendedName>
</protein>
<evidence type="ECO:0008006" key="4">
    <source>
        <dbReference type="Google" id="ProtNLM"/>
    </source>
</evidence>
<feature type="signal peptide" evidence="1">
    <location>
        <begin position="1"/>
        <end position="18"/>
    </location>
</feature>
<evidence type="ECO:0000313" key="3">
    <source>
        <dbReference type="Proteomes" id="UP001597214"/>
    </source>
</evidence>
<evidence type="ECO:0000256" key="1">
    <source>
        <dbReference type="SAM" id="SignalP"/>
    </source>
</evidence>
<dbReference type="Proteomes" id="UP001597214">
    <property type="component" value="Unassembled WGS sequence"/>
</dbReference>
<feature type="chain" id="PRO_5046165470" description="Carbon monoxide dehydrogenase" evidence="1">
    <location>
        <begin position="19"/>
        <end position="180"/>
    </location>
</feature>
<sequence length="180" mass="21013">MFKRYSLMAILFSTFIFASTNGLVFASVSDKQRPYEEIYPEVGYKTVEEAVAEFETHFNEDLKLPLRVPPINFTHYFGRFSNLDGDINDSFDIEFVNDQSPQNHYKIDVRPIKNKITLKPRPNQKEYTLKSGEKAIYIEDLLFNFLFVDKGNWQYIFGIDKRVSDKVTPEVMVNIADSIE</sequence>
<reference evidence="3" key="1">
    <citation type="journal article" date="2019" name="Int. J. Syst. Evol. Microbiol.">
        <title>The Global Catalogue of Microorganisms (GCM) 10K type strain sequencing project: providing services to taxonomists for standard genome sequencing and annotation.</title>
        <authorList>
            <consortium name="The Broad Institute Genomics Platform"/>
            <consortium name="The Broad Institute Genome Sequencing Center for Infectious Disease"/>
            <person name="Wu L."/>
            <person name="Ma J."/>
        </authorList>
    </citation>
    <scope>NUCLEOTIDE SEQUENCE [LARGE SCALE GENOMIC DNA]</scope>
    <source>
        <strain evidence="3">CCUG 49339</strain>
    </source>
</reference>
<organism evidence="2 3">
    <name type="scientific">Bacillus salitolerans</name>
    <dbReference type="NCBI Taxonomy" id="1437434"/>
    <lineage>
        <taxon>Bacteria</taxon>
        <taxon>Bacillati</taxon>
        <taxon>Bacillota</taxon>
        <taxon>Bacilli</taxon>
        <taxon>Bacillales</taxon>
        <taxon>Bacillaceae</taxon>
        <taxon>Bacillus</taxon>
    </lineage>
</organism>
<evidence type="ECO:0000313" key="2">
    <source>
        <dbReference type="EMBL" id="MFD1739431.1"/>
    </source>
</evidence>
<dbReference type="RefSeq" id="WP_377930673.1">
    <property type="nucleotide sequence ID" value="NZ_JBHUEM010000055.1"/>
</dbReference>
<keyword evidence="1" id="KW-0732">Signal</keyword>
<proteinExistence type="predicted"/>
<accession>A0ABW4LX08</accession>
<comment type="caution">
    <text evidence="2">The sequence shown here is derived from an EMBL/GenBank/DDBJ whole genome shotgun (WGS) entry which is preliminary data.</text>
</comment>